<dbReference type="PANTHER" id="PTHR37610:SF101">
    <property type="entry name" value="(RAPE) HYPOTHETICAL PROTEIN"/>
    <property type="match status" value="1"/>
</dbReference>
<evidence type="ECO:0000259" key="2">
    <source>
        <dbReference type="Pfam" id="PF14244"/>
    </source>
</evidence>
<proteinExistence type="predicted"/>
<accession>A0AAW1MMP2</accession>
<dbReference type="Proteomes" id="UP001443914">
    <property type="component" value="Unassembled WGS sequence"/>
</dbReference>
<dbReference type="EMBL" id="JBDFQZ010000002">
    <property type="protein sequence ID" value="KAK9750319.1"/>
    <property type="molecule type" value="Genomic_DNA"/>
</dbReference>
<sequence length="468" mass="52600">MDIKPPRASQRWDKDDKTPLAKIESSSPFFIGPQDRTDDFITPIRLKLDNFDDWSHAMRAALRSLRKFGFLNGTIKSLEAPATQDDWETVHCMLVSWLMNTIDPEVKSFLSNYDDAKRLWDDLHERFSLDSDHLHQFLLGLLPDLYGSLRSERVRGIDRAKENIAKSTRFTVRTSPRPPSRIIRQLSKTEKKALFCTHCMKSGHGVTMCFDILEEIPDWWYKLMSAKPQKKSSHGASARVWSSRGDVGNGSNVVHIVAADAPTTSGSQSQIMLYSTPSHHLTGKWIIDMGCSHHVIGDLAALIDVLDVPSRPIRLPDGQQVHANKIGRVDLTSKIMLDRVLYEPHDTLNCEFITNSTLCTIQDLSTRTVIGMGDRLDGLYYLRPENNLVANVVDVVSSLTLSHHRLGHPSVKVVKLLPFLTNTSSDLSQPCEVCHRAKQVREPIPSSSKKSSGMFEVLHCDLNSAVLS</sequence>
<evidence type="ECO:0000313" key="4">
    <source>
        <dbReference type="EMBL" id="KAK9750319.1"/>
    </source>
</evidence>
<evidence type="ECO:0000259" key="3">
    <source>
        <dbReference type="Pfam" id="PF22936"/>
    </source>
</evidence>
<feature type="domain" description="Retrovirus-related Pol polyprotein from transposon TNT 1-94-like beta-barrel" evidence="3">
    <location>
        <begin position="285"/>
        <end position="345"/>
    </location>
</feature>
<dbReference type="InterPro" id="IPR054722">
    <property type="entry name" value="PolX-like_BBD"/>
</dbReference>
<evidence type="ECO:0000259" key="1">
    <source>
        <dbReference type="Pfam" id="PF13976"/>
    </source>
</evidence>
<dbReference type="Pfam" id="PF14244">
    <property type="entry name" value="Retrotran_gag_3"/>
    <property type="match status" value="1"/>
</dbReference>
<protein>
    <recommendedName>
        <fullName evidence="6">GAG-pre-integrase domain-containing protein</fullName>
    </recommendedName>
</protein>
<dbReference type="InterPro" id="IPR029472">
    <property type="entry name" value="Copia-like_N"/>
</dbReference>
<keyword evidence="5" id="KW-1185">Reference proteome</keyword>
<feature type="domain" description="Retrotransposon Copia-like N-terminal" evidence="2">
    <location>
        <begin position="41"/>
        <end position="76"/>
    </location>
</feature>
<evidence type="ECO:0008006" key="6">
    <source>
        <dbReference type="Google" id="ProtNLM"/>
    </source>
</evidence>
<comment type="caution">
    <text evidence="4">The sequence shown here is derived from an EMBL/GenBank/DDBJ whole genome shotgun (WGS) entry which is preliminary data.</text>
</comment>
<dbReference type="AlphaFoldDB" id="A0AAW1MMP2"/>
<organism evidence="4 5">
    <name type="scientific">Saponaria officinalis</name>
    <name type="common">Common soapwort</name>
    <name type="synonym">Lychnis saponaria</name>
    <dbReference type="NCBI Taxonomy" id="3572"/>
    <lineage>
        <taxon>Eukaryota</taxon>
        <taxon>Viridiplantae</taxon>
        <taxon>Streptophyta</taxon>
        <taxon>Embryophyta</taxon>
        <taxon>Tracheophyta</taxon>
        <taxon>Spermatophyta</taxon>
        <taxon>Magnoliopsida</taxon>
        <taxon>eudicotyledons</taxon>
        <taxon>Gunneridae</taxon>
        <taxon>Pentapetalae</taxon>
        <taxon>Caryophyllales</taxon>
        <taxon>Caryophyllaceae</taxon>
        <taxon>Caryophylleae</taxon>
        <taxon>Saponaria</taxon>
    </lineage>
</organism>
<dbReference type="Pfam" id="PF13976">
    <property type="entry name" value="gag_pre-integrs"/>
    <property type="match status" value="1"/>
</dbReference>
<dbReference type="Pfam" id="PF22936">
    <property type="entry name" value="Pol_BBD"/>
    <property type="match status" value="1"/>
</dbReference>
<name>A0AAW1MMP2_SAPOF</name>
<reference evidence="4" key="1">
    <citation type="submission" date="2024-03" db="EMBL/GenBank/DDBJ databases">
        <title>WGS assembly of Saponaria officinalis var. Norfolk2.</title>
        <authorList>
            <person name="Jenkins J."/>
            <person name="Shu S."/>
            <person name="Grimwood J."/>
            <person name="Barry K."/>
            <person name="Goodstein D."/>
            <person name="Schmutz J."/>
            <person name="Leebens-Mack J."/>
            <person name="Osbourn A."/>
        </authorList>
    </citation>
    <scope>NUCLEOTIDE SEQUENCE [LARGE SCALE GENOMIC DNA]</scope>
    <source>
        <strain evidence="4">JIC</strain>
    </source>
</reference>
<feature type="domain" description="GAG-pre-integrase" evidence="1">
    <location>
        <begin position="378"/>
        <end position="439"/>
    </location>
</feature>
<dbReference type="PANTHER" id="PTHR37610">
    <property type="entry name" value="CCHC-TYPE DOMAIN-CONTAINING PROTEIN"/>
    <property type="match status" value="1"/>
</dbReference>
<evidence type="ECO:0000313" key="5">
    <source>
        <dbReference type="Proteomes" id="UP001443914"/>
    </source>
</evidence>
<dbReference type="InterPro" id="IPR025724">
    <property type="entry name" value="GAG-pre-integrase_dom"/>
</dbReference>
<gene>
    <name evidence="4" type="ORF">RND81_02G187300</name>
</gene>